<dbReference type="Proteomes" id="UP000271683">
    <property type="component" value="Unassembled WGS sequence"/>
</dbReference>
<dbReference type="AlphaFoldDB" id="A0A3N1GLC3"/>
<gene>
    <name evidence="1" type="ORF">EDD30_3915</name>
</gene>
<organism evidence="1 2">
    <name type="scientific">Couchioplanes caeruleus</name>
    <dbReference type="NCBI Taxonomy" id="56438"/>
    <lineage>
        <taxon>Bacteria</taxon>
        <taxon>Bacillati</taxon>
        <taxon>Actinomycetota</taxon>
        <taxon>Actinomycetes</taxon>
        <taxon>Micromonosporales</taxon>
        <taxon>Micromonosporaceae</taxon>
        <taxon>Couchioplanes</taxon>
    </lineage>
</organism>
<evidence type="ECO:0000313" key="2">
    <source>
        <dbReference type="Proteomes" id="UP000271683"/>
    </source>
</evidence>
<sequence>MDERNMTGCDKAPTGVPVGALCASSISEVIEDAVGWGRRMSH</sequence>
<evidence type="ECO:0000313" key="1">
    <source>
        <dbReference type="EMBL" id="ROP31030.1"/>
    </source>
</evidence>
<proteinExistence type="predicted"/>
<comment type="caution">
    <text evidence="1">The sequence shown here is derived from an EMBL/GenBank/DDBJ whole genome shotgun (WGS) entry which is preliminary data.</text>
</comment>
<reference evidence="1 2" key="1">
    <citation type="submission" date="2018-11" db="EMBL/GenBank/DDBJ databases">
        <title>Sequencing the genomes of 1000 actinobacteria strains.</title>
        <authorList>
            <person name="Klenk H.-P."/>
        </authorList>
    </citation>
    <scope>NUCLEOTIDE SEQUENCE [LARGE SCALE GENOMIC DNA]</scope>
    <source>
        <strain evidence="1 2">DSM 43634</strain>
    </source>
</reference>
<protein>
    <submittedName>
        <fullName evidence="1">Uncharacterized protein</fullName>
    </submittedName>
</protein>
<name>A0A3N1GLC3_9ACTN</name>
<dbReference type="EMBL" id="RJKL01000001">
    <property type="protein sequence ID" value="ROP31030.1"/>
    <property type="molecule type" value="Genomic_DNA"/>
</dbReference>
<accession>A0A3N1GLC3</accession>